<reference evidence="2" key="1">
    <citation type="submission" date="2023-10" db="EMBL/GenBank/DDBJ databases">
        <authorList>
            <person name="Chen Y."/>
            <person name="Shah S."/>
            <person name="Dougan E. K."/>
            <person name="Thang M."/>
            <person name="Chan C."/>
        </authorList>
    </citation>
    <scope>NUCLEOTIDE SEQUENCE [LARGE SCALE GENOMIC DNA]</scope>
</reference>
<evidence type="ECO:0008006" key="4">
    <source>
        <dbReference type="Google" id="ProtNLM"/>
    </source>
</evidence>
<feature type="region of interest" description="Disordered" evidence="1">
    <location>
        <begin position="358"/>
        <end position="377"/>
    </location>
</feature>
<protein>
    <recommendedName>
        <fullName evidence="4">Formyl transferase N-terminal domain-containing protein</fullName>
    </recommendedName>
</protein>
<keyword evidence="3" id="KW-1185">Reference proteome</keyword>
<gene>
    <name evidence="2" type="ORF">PCOR1329_LOCUS30203</name>
</gene>
<organism evidence="2 3">
    <name type="scientific">Prorocentrum cordatum</name>
    <dbReference type="NCBI Taxonomy" id="2364126"/>
    <lineage>
        <taxon>Eukaryota</taxon>
        <taxon>Sar</taxon>
        <taxon>Alveolata</taxon>
        <taxon>Dinophyceae</taxon>
        <taxon>Prorocentrales</taxon>
        <taxon>Prorocentraceae</taxon>
        <taxon>Prorocentrum</taxon>
    </lineage>
</organism>
<accession>A0ABN9SJZ5</accession>
<evidence type="ECO:0000256" key="1">
    <source>
        <dbReference type="SAM" id="MobiDB-lite"/>
    </source>
</evidence>
<dbReference type="InterPro" id="IPR036477">
    <property type="entry name" value="Formyl_transf_N_sf"/>
</dbReference>
<dbReference type="Gene3D" id="3.40.50.12230">
    <property type="match status" value="1"/>
</dbReference>
<dbReference type="EMBL" id="CAUYUJ010011551">
    <property type="protein sequence ID" value="CAK0832095.1"/>
    <property type="molecule type" value="Genomic_DNA"/>
</dbReference>
<sequence>MGSRSPVVIFRDVAFCWQRRFSEASQTPLAGAAWGPLAPLWRPLGEFDQRRALQGASGRSSRCLTARWRIFATAKRHSAAHAAALEGRLEEICGARGVEYLGSVDANSAEVVERARKVDLVVIGGYDGILKGPVLEAPLHGVINTHLGVLPLNRGCCPTMWAQLHLGADDTGGRLATATSGAGGGVGIFMQALGVGAEIDFGGTLEVYVADPALGGLLDTNRCVYDALSEAAAARFAATLDAFEAGEPLGRCEGREAYHRKGMPNDAWLSFHWSGPFLRRFSLALDFAPYLPGRCRVASAGGEGEGEISVSVEGECEVPAGAAAAVGEVLRSAGDELHVRTARGAVLCRLRRGPLPPAGSVLSSGRPPGEASAGPCRHPIDELFLGFA</sequence>
<evidence type="ECO:0000313" key="3">
    <source>
        <dbReference type="Proteomes" id="UP001189429"/>
    </source>
</evidence>
<name>A0ABN9SJZ5_9DINO</name>
<evidence type="ECO:0000313" key="2">
    <source>
        <dbReference type="EMBL" id="CAK0832095.1"/>
    </source>
</evidence>
<comment type="caution">
    <text evidence="2">The sequence shown here is derived from an EMBL/GenBank/DDBJ whole genome shotgun (WGS) entry which is preliminary data.</text>
</comment>
<proteinExistence type="predicted"/>
<dbReference type="Proteomes" id="UP001189429">
    <property type="component" value="Unassembled WGS sequence"/>
</dbReference>
<dbReference type="SUPFAM" id="SSF53328">
    <property type="entry name" value="Formyltransferase"/>
    <property type="match status" value="1"/>
</dbReference>